<keyword evidence="10" id="KW-1185">Reference proteome</keyword>
<keyword evidence="4 7" id="KW-1133">Transmembrane helix</keyword>
<feature type="domain" description="MotA/TolQ/ExbB proton channel" evidence="8">
    <location>
        <begin position="81"/>
        <end position="200"/>
    </location>
</feature>
<evidence type="ECO:0000313" key="10">
    <source>
        <dbReference type="Proteomes" id="UP000830116"/>
    </source>
</evidence>
<keyword evidence="3 7" id="KW-0812">Transmembrane</keyword>
<evidence type="ECO:0000256" key="7">
    <source>
        <dbReference type="SAM" id="Phobius"/>
    </source>
</evidence>
<evidence type="ECO:0000259" key="8">
    <source>
        <dbReference type="Pfam" id="PF01618"/>
    </source>
</evidence>
<accession>A0ABY4C410</accession>
<dbReference type="Pfam" id="PF01618">
    <property type="entry name" value="MotA_ExbB"/>
    <property type="match status" value="1"/>
</dbReference>
<protein>
    <submittedName>
        <fullName evidence="9">MotA/TolQ/ExbB proton channel family protein</fullName>
    </submittedName>
</protein>
<dbReference type="PANTHER" id="PTHR30625">
    <property type="entry name" value="PROTEIN TOLQ"/>
    <property type="match status" value="1"/>
</dbReference>
<dbReference type="InterPro" id="IPR050790">
    <property type="entry name" value="ExbB/TolQ_transport"/>
</dbReference>
<reference evidence="9" key="1">
    <citation type="submission" date="2022-03" db="EMBL/GenBank/DDBJ databases">
        <title>Genome Identification and Characterization of new species Bdellovibrio reynosense LBG001 sp. nov. from a Mexico soil sample.</title>
        <authorList>
            <person name="Camilli A."/>
            <person name="Ajao Y."/>
            <person name="Guo X."/>
        </authorList>
    </citation>
    <scope>NUCLEOTIDE SEQUENCE</scope>
    <source>
        <strain evidence="9">LBG001</strain>
    </source>
</reference>
<proteinExistence type="inferred from homology"/>
<keyword evidence="5 7" id="KW-0472">Membrane</keyword>
<sequence>MNPTVTVDNMNFIQRAFAEGGFVMYVIAVIAILAVFVIVERLMKLKNLSVDKKEFTDQIFRMVVAGDLRQAISYCDARPAPLTNTVKAGLVQAMNKRPDEEVQVAMDAAVMREMPKVEGWTSFLAVFGNVAVLAGLLGTIIGMIGSFRAVAAADPATKALELSKGISHALNCTAFGLLVAIISIVAYGLFQHRIQKTENEVIETSMSLLNLVVANREKIKD</sequence>
<gene>
    <name evidence="9" type="ORF">MNR06_08355</name>
</gene>
<evidence type="ECO:0000256" key="3">
    <source>
        <dbReference type="ARBA" id="ARBA00022692"/>
    </source>
</evidence>
<dbReference type="RefSeq" id="WP_243534840.1">
    <property type="nucleotide sequence ID" value="NZ_CP093442.1"/>
</dbReference>
<evidence type="ECO:0000256" key="5">
    <source>
        <dbReference type="ARBA" id="ARBA00023136"/>
    </source>
</evidence>
<feature type="transmembrane region" description="Helical" evidence="7">
    <location>
        <begin position="165"/>
        <end position="190"/>
    </location>
</feature>
<evidence type="ECO:0000256" key="1">
    <source>
        <dbReference type="ARBA" id="ARBA00004651"/>
    </source>
</evidence>
<name>A0ABY4C410_9BACT</name>
<keyword evidence="6" id="KW-0653">Protein transport</keyword>
<dbReference type="PANTHER" id="PTHR30625:SF17">
    <property type="entry name" value="TOLQ-RELATED"/>
    <property type="match status" value="1"/>
</dbReference>
<dbReference type="Proteomes" id="UP000830116">
    <property type="component" value="Chromosome"/>
</dbReference>
<comment type="subcellular location">
    <subcellularLocation>
        <location evidence="1">Cell membrane</location>
        <topology evidence="1">Multi-pass membrane protein</topology>
    </subcellularLocation>
    <subcellularLocation>
        <location evidence="6">Membrane</location>
        <topology evidence="6">Multi-pass membrane protein</topology>
    </subcellularLocation>
</comment>
<evidence type="ECO:0000313" key="9">
    <source>
        <dbReference type="EMBL" id="UOE99705.1"/>
    </source>
</evidence>
<dbReference type="InterPro" id="IPR002898">
    <property type="entry name" value="MotA_ExbB_proton_chnl"/>
</dbReference>
<comment type="similarity">
    <text evidence="6">Belongs to the exbB/tolQ family.</text>
</comment>
<evidence type="ECO:0000256" key="6">
    <source>
        <dbReference type="RuleBase" id="RU004057"/>
    </source>
</evidence>
<evidence type="ECO:0000256" key="2">
    <source>
        <dbReference type="ARBA" id="ARBA00022475"/>
    </source>
</evidence>
<organism evidence="9 10">
    <name type="scientific">Bdellovibrio reynosensis</name>
    <dbReference type="NCBI Taxonomy" id="2835041"/>
    <lineage>
        <taxon>Bacteria</taxon>
        <taxon>Pseudomonadati</taxon>
        <taxon>Bdellovibrionota</taxon>
        <taxon>Bdellovibrionia</taxon>
        <taxon>Bdellovibrionales</taxon>
        <taxon>Pseudobdellovibrionaceae</taxon>
        <taxon>Bdellovibrio</taxon>
    </lineage>
</organism>
<evidence type="ECO:0000256" key="4">
    <source>
        <dbReference type="ARBA" id="ARBA00022989"/>
    </source>
</evidence>
<keyword evidence="6" id="KW-0813">Transport</keyword>
<keyword evidence="2" id="KW-1003">Cell membrane</keyword>
<dbReference type="EMBL" id="CP093442">
    <property type="protein sequence ID" value="UOE99705.1"/>
    <property type="molecule type" value="Genomic_DNA"/>
</dbReference>
<feature type="transmembrane region" description="Helical" evidence="7">
    <location>
        <begin position="120"/>
        <end position="145"/>
    </location>
</feature>
<feature type="transmembrane region" description="Helical" evidence="7">
    <location>
        <begin position="20"/>
        <end position="39"/>
    </location>
</feature>